<accession>A0A371EIQ5</accession>
<gene>
    <name evidence="1" type="ORF">CR513_55406</name>
</gene>
<evidence type="ECO:0000313" key="2">
    <source>
        <dbReference type="Proteomes" id="UP000257109"/>
    </source>
</evidence>
<proteinExistence type="predicted"/>
<feature type="non-terminal residue" evidence="1">
    <location>
        <position position="1"/>
    </location>
</feature>
<keyword evidence="2" id="KW-1185">Reference proteome</keyword>
<organism evidence="1 2">
    <name type="scientific">Mucuna pruriens</name>
    <name type="common">Velvet bean</name>
    <name type="synonym">Dolichos pruriens</name>
    <dbReference type="NCBI Taxonomy" id="157652"/>
    <lineage>
        <taxon>Eukaryota</taxon>
        <taxon>Viridiplantae</taxon>
        <taxon>Streptophyta</taxon>
        <taxon>Embryophyta</taxon>
        <taxon>Tracheophyta</taxon>
        <taxon>Spermatophyta</taxon>
        <taxon>Magnoliopsida</taxon>
        <taxon>eudicotyledons</taxon>
        <taxon>Gunneridae</taxon>
        <taxon>Pentapetalae</taxon>
        <taxon>rosids</taxon>
        <taxon>fabids</taxon>
        <taxon>Fabales</taxon>
        <taxon>Fabaceae</taxon>
        <taxon>Papilionoideae</taxon>
        <taxon>50 kb inversion clade</taxon>
        <taxon>NPAAA clade</taxon>
        <taxon>indigoferoid/millettioid clade</taxon>
        <taxon>Phaseoleae</taxon>
        <taxon>Mucuna</taxon>
    </lineage>
</organism>
<dbReference type="AlphaFoldDB" id="A0A371EIQ5"/>
<comment type="caution">
    <text evidence="1">The sequence shown here is derived from an EMBL/GenBank/DDBJ whole genome shotgun (WGS) entry which is preliminary data.</text>
</comment>
<name>A0A371EIQ5_MUCPR</name>
<protein>
    <submittedName>
        <fullName evidence="1">Uncharacterized protein</fullName>
    </submittedName>
</protein>
<dbReference type="Proteomes" id="UP000257109">
    <property type="component" value="Unassembled WGS sequence"/>
</dbReference>
<reference evidence="1" key="1">
    <citation type="submission" date="2018-05" db="EMBL/GenBank/DDBJ databases">
        <title>Draft genome of Mucuna pruriens seed.</title>
        <authorList>
            <person name="Nnadi N.E."/>
            <person name="Vos R."/>
            <person name="Hasami M.H."/>
            <person name="Devisetty U.K."/>
            <person name="Aguiy J.C."/>
        </authorList>
    </citation>
    <scope>NUCLEOTIDE SEQUENCE [LARGE SCALE GENOMIC DNA]</scope>
    <source>
        <strain evidence="1">JCA_2017</strain>
    </source>
</reference>
<sequence>MLSLSKSNDNGEKSNFSQAQEEEISLLMVCHTKEEANKHFNHMCGDKTTFNTLDESYIDDVNFNNAKVVVMRKGYVSIQTTRTNI</sequence>
<evidence type="ECO:0000313" key="1">
    <source>
        <dbReference type="EMBL" id="RDX65894.1"/>
    </source>
</evidence>
<dbReference type="EMBL" id="QJKJ01013689">
    <property type="protein sequence ID" value="RDX65894.1"/>
    <property type="molecule type" value="Genomic_DNA"/>
</dbReference>